<reference evidence="6 7" key="2">
    <citation type="submission" date="2019-01" db="EMBL/GenBank/DDBJ databases">
        <authorList>
            <person name="Li Y."/>
        </authorList>
    </citation>
    <scope>NUCLEOTIDE SEQUENCE [LARGE SCALE GENOMIC DNA]</scope>
    <source>
        <strain evidence="6 7">D19-10-3-21</strain>
    </source>
</reference>
<organism evidence="6 7">
    <name type="scientific">Paenirhodobacter populi</name>
    <dbReference type="NCBI Taxonomy" id="2306993"/>
    <lineage>
        <taxon>Bacteria</taxon>
        <taxon>Pseudomonadati</taxon>
        <taxon>Pseudomonadota</taxon>
        <taxon>Alphaproteobacteria</taxon>
        <taxon>Rhodobacterales</taxon>
        <taxon>Rhodobacter group</taxon>
        <taxon>Paenirhodobacter</taxon>
    </lineage>
</organism>
<dbReference type="RefSeq" id="WP_128236666.1">
    <property type="nucleotide sequence ID" value="NZ_SAUX01000005.1"/>
</dbReference>
<gene>
    <name evidence="6" type="ORF">D2T31_05400</name>
</gene>
<evidence type="ECO:0000313" key="6">
    <source>
        <dbReference type="EMBL" id="RWR31131.1"/>
    </source>
</evidence>
<dbReference type="SUPFAM" id="SSF53850">
    <property type="entry name" value="Periplasmic binding protein-like II"/>
    <property type="match status" value="1"/>
</dbReference>
<dbReference type="GO" id="GO:0005829">
    <property type="term" value="C:cytosol"/>
    <property type="evidence" value="ECO:0007669"/>
    <property type="project" value="TreeGrafter"/>
</dbReference>
<dbReference type="PROSITE" id="PS50931">
    <property type="entry name" value="HTH_LYSR"/>
    <property type="match status" value="1"/>
</dbReference>
<evidence type="ECO:0000313" key="7">
    <source>
        <dbReference type="Proteomes" id="UP000285295"/>
    </source>
</evidence>
<dbReference type="Gene3D" id="1.10.10.10">
    <property type="entry name" value="Winged helix-like DNA-binding domain superfamily/Winged helix DNA-binding domain"/>
    <property type="match status" value="1"/>
</dbReference>
<dbReference type="Proteomes" id="UP000285295">
    <property type="component" value="Unassembled WGS sequence"/>
</dbReference>
<dbReference type="SUPFAM" id="SSF46785">
    <property type="entry name" value="Winged helix' DNA-binding domain"/>
    <property type="match status" value="1"/>
</dbReference>
<keyword evidence="2" id="KW-0805">Transcription regulation</keyword>
<protein>
    <submittedName>
        <fullName evidence="6">LysR family transcriptional regulator</fullName>
    </submittedName>
</protein>
<dbReference type="InterPro" id="IPR005119">
    <property type="entry name" value="LysR_subst-bd"/>
</dbReference>
<evidence type="ECO:0000256" key="4">
    <source>
        <dbReference type="ARBA" id="ARBA00023163"/>
    </source>
</evidence>
<keyword evidence="3" id="KW-0238">DNA-binding</keyword>
<dbReference type="OrthoDB" id="5297263at2"/>
<reference evidence="6 7" key="1">
    <citation type="submission" date="2019-01" db="EMBL/GenBank/DDBJ databases">
        <title>Sinorhodobacter populi sp. nov. isolated from the symptomatic bark tissue of Populus euramericana canker.</title>
        <authorList>
            <person name="Xu G."/>
        </authorList>
    </citation>
    <scope>NUCLEOTIDE SEQUENCE [LARGE SCALE GENOMIC DNA]</scope>
    <source>
        <strain evidence="6 7">D19-10-3-21</strain>
    </source>
</reference>
<proteinExistence type="inferred from homology"/>
<feature type="domain" description="HTH lysR-type" evidence="5">
    <location>
        <begin position="12"/>
        <end position="62"/>
    </location>
</feature>
<comment type="similarity">
    <text evidence="1">Belongs to the LysR transcriptional regulatory family.</text>
</comment>
<dbReference type="EMBL" id="SAUX01000005">
    <property type="protein sequence ID" value="RWR31131.1"/>
    <property type="molecule type" value="Genomic_DNA"/>
</dbReference>
<evidence type="ECO:0000259" key="5">
    <source>
        <dbReference type="PROSITE" id="PS50931"/>
    </source>
</evidence>
<dbReference type="AlphaFoldDB" id="A0A443KE60"/>
<evidence type="ECO:0000256" key="2">
    <source>
        <dbReference type="ARBA" id="ARBA00023015"/>
    </source>
</evidence>
<dbReference type="InterPro" id="IPR050950">
    <property type="entry name" value="HTH-type_LysR_regulators"/>
</dbReference>
<name>A0A443KE60_9RHOB</name>
<sequence>MERVLFSRFALYFDEIARSGSVRQAAERLRLSPSAVDKQLIQAEATLSVSLFERRAKGLRLTSAGEILLYRIRGWQKDVNTIRREIEALQGLNRGELRIAAAQEAVGGFLPAALAAFMRDYPRISTSVNMMESERIAKVVLEGQADFGLTFSPQPMPGIEVVGDTSFLLHAVLPAGDRLAGQHTVALDQFFERPVIVPDTSMHLRDVIDIAAARARIRLTPILTTNSPELMRRMVREGVGYGIEAIHAADKSKPGEGLIRNPFKRGAIPAMKLSLIAATGRQSPVAAIVARRALAAHLTGER</sequence>
<dbReference type="Pfam" id="PF00126">
    <property type="entry name" value="HTH_1"/>
    <property type="match status" value="1"/>
</dbReference>
<dbReference type="GO" id="GO:0003700">
    <property type="term" value="F:DNA-binding transcription factor activity"/>
    <property type="evidence" value="ECO:0007669"/>
    <property type="project" value="InterPro"/>
</dbReference>
<dbReference type="InterPro" id="IPR000847">
    <property type="entry name" value="LysR_HTH_N"/>
</dbReference>
<evidence type="ECO:0000256" key="3">
    <source>
        <dbReference type="ARBA" id="ARBA00023125"/>
    </source>
</evidence>
<dbReference type="GO" id="GO:0003677">
    <property type="term" value="F:DNA binding"/>
    <property type="evidence" value="ECO:0007669"/>
    <property type="project" value="UniProtKB-KW"/>
</dbReference>
<dbReference type="PANTHER" id="PTHR30419:SF8">
    <property type="entry name" value="NITROGEN ASSIMILATION TRANSCRIPTIONAL ACTIVATOR-RELATED"/>
    <property type="match status" value="1"/>
</dbReference>
<dbReference type="CDD" id="cd05466">
    <property type="entry name" value="PBP2_LTTR_substrate"/>
    <property type="match status" value="1"/>
</dbReference>
<accession>A0A443KE60</accession>
<evidence type="ECO:0000256" key="1">
    <source>
        <dbReference type="ARBA" id="ARBA00009437"/>
    </source>
</evidence>
<dbReference type="Gene3D" id="3.40.190.290">
    <property type="match status" value="1"/>
</dbReference>
<dbReference type="Pfam" id="PF03466">
    <property type="entry name" value="LysR_substrate"/>
    <property type="match status" value="1"/>
</dbReference>
<dbReference type="PANTHER" id="PTHR30419">
    <property type="entry name" value="HTH-TYPE TRANSCRIPTIONAL REGULATOR YBHD"/>
    <property type="match status" value="1"/>
</dbReference>
<keyword evidence="4" id="KW-0804">Transcription</keyword>
<dbReference type="InterPro" id="IPR036388">
    <property type="entry name" value="WH-like_DNA-bd_sf"/>
</dbReference>
<dbReference type="InterPro" id="IPR036390">
    <property type="entry name" value="WH_DNA-bd_sf"/>
</dbReference>
<comment type="caution">
    <text evidence="6">The sequence shown here is derived from an EMBL/GenBank/DDBJ whole genome shotgun (WGS) entry which is preliminary data.</text>
</comment>